<keyword evidence="2" id="KW-0325">Glycoprotein</keyword>
<keyword evidence="5" id="KW-0472">Membrane</keyword>
<dbReference type="Pfam" id="PF07686">
    <property type="entry name" value="V-set"/>
    <property type="match status" value="1"/>
</dbReference>
<evidence type="ECO:0000313" key="7">
    <source>
        <dbReference type="Proteomes" id="UP001652581"/>
    </source>
</evidence>
<evidence type="ECO:0000256" key="3">
    <source>
        <dbReference type="ARBA" id="ARBA00023319"/>
    </source>
</evidence>
<dbReference type="Gene3D" id="2.60.40.10">
    <property type="entry name" value="Immunoglobulins"/>
    <property type="match status" value="2"/>
</dbReference>
<dbReference type="GeneID" id="102540432"/>
<dbReference type="CDD" id="cd05774">
    <property type="entry name" value="IgV_CEACAM_D1"/>
    <property type="match status" value="1"/>
</dbReference>
<dbReference type="InterPro" id="IPR013106">
    <property type="entry name" value="Ig_V-set"/>
</dbReference>
<keyword evidence="5" id="KW-1133">Transmembrane helix</keyword>
<keyword evidence="3" id="KW-0393">Immunoglobulin domain</keyword>
<comment type="similarity">
    <text evidence="4">Belongs to the immunoglobulin superfamily. CEA family.</text>
</comment>
<dbReference type="InterPro" id="IPR036179">
    <property type="entry name" value="Ig-like_dom_sf"/>
</dbReference>
<sequence length="358" mass="39036">MKQTEYTMEPSSAPAHRGHVLWQRVLLAVSLLTFWNLPTTTQLTIESVPVNAAEGTDVLLLVYNVTENILGYGWFRGEKVENSQQIASYLVSSQLNVPGPAYSGRETIYANGSLLFQNVFQNDTGYYTLLVTTDNLSSEAAPGQLQVFPKLPTPIITSNNSNPLEHQDTVVLTCEPETQNTTYMWWINNQSLPDSARLELSKDNRTLTLLHVTRNDTGPYVCETQNPVSAGRSDPFTLNVLYDPTQGSSSGLSDGAIAGIVIGAVAGVALIAALVYFLYVRKTGRYDAFPLVPLSPRLTATLGRGKETSSLCLAWICSSFFLKLCFPPLIPAGLFFPGLHASPSPLSLGHGYSHPHLV</sequence>
<proteinExistence type="inferred from homology"/>
<keyword evidence="1" id="KW-0732">Signal</keyword>
<evidence type="ECO:0000313" key="8">
    <source>
        <dbReference type="RefSeq" id="XP_072823146.1"/>
    </source>
</evidence>
<dbReference type="CDD" id="cd12087">
    <property type="entry name" value="TM_EGFR-like"/>
    <property type="match status" value="1"/>
</dbReference>
<evidence type="ECO:0000256" key="4">
    <source>
        <dbReference type="ARBA" id="ARBA00038222"/>
    </source>
</evidence>
<keyword evidence="7" id="KW-1185">Reference proteome</keyword>
<feature type="transmembrane region" description="Helical" evidence="5">
    <location>
        <begin position="312"/>
        <end position="336"/>
    </location>
</feature>
<dbReference type="InterPro" id="IPR003599">
    <property type="entry name" value="Ig_sub"/>
</dbReference>
<feature type="domain" description="Ig-like" evidence="6">
    <location>
        <begin position="152"/>
        <end position="239"/>
    </location>
</feature>
<protein>
    <submittedName>
        <fullName evidence="8">Cell adhesion molecule CEACAM7 isoform X5</fullName>
    </submittedName>
</protein>
<dbReference type="CDD" id="cd05740">
    <property type="entry name" value="IgI_hCEACAM_2_4_6_like"/>
    <property type="match status" value="1"/>
</dbReference>
<dbReference type="Pfam" id="PF13927">
    <property type="entry name" value="Ig_3"/>
    <property type="match status" value="1"/>
</dbReference>
<dbReference type="InterPro" id="IPR013783">
    <property type="entry name" value="Ig-like_fold"/>
</dbReference>
<dbReference type="Proteomes" id="UP001652581">
    <property type="component" value="Chromosome 9"/>
</dbReference>
<evidence type="ECO:0000256" key="5">
    <source>
        <dbReference type="SAM" id="Phobius"/>
    </source>
</evidence>
<dbReference type="SUPFAM" id="SSF48726">
    <property type="entry name" value="Immunoglobulin"/>
    <property type="match status" value="2"/>
</dbReference>
<dbReference type="PANTHER" id="PTHR44427">
    <property type="entry name" value="CARCINOEMBRYONIC ANTIGEN-RELATED CELL ADHESION MOLECULE 19"/>
    <property type="match status" value="1"/>
</dbReference>
<dbReference type="PROSITE" id="PS50835">
    <property type="entry name" value="IG_LIKE"/>
    <property type="match status" value="1"/>
</dbReference>
<evidence type="ECO:0000256" key="1">
    <source>
        <dbReference type="ARBA" id="ARBA00022729"/>
    </source>
</evidence>
<dbReference type="SMART" id="SM00409">
    <property type="entry name" value="IG"/>
    <property type="match status" value="2"/>
</dbReference>
<dbReference type="InterPro" id="IPR050831">
    <property type="entry name" value="CEA_cell_adhesion"/>
</dbReference>
<dbReference type="PANTHER" id="PTHR44427:SF1">
    <property type="entry name" value="CARCINOEMBRYONIC ANTIGEN-RELATED CELL ADHESION MOLECULE 1"/>
    <property type="match status" value="1"/>
</dbReference>
<dbReference type="InterPro" id="IPR007110">
    <property type="entry name" value="Ig-like_dom"/>
</dbReference>
<organism evidence="7 8">
    <name type="scientific">Vicugna pacos</name>
    <name type="common">Alpaca</name>
    <name type="synonym">Lama pacos</name>
    <dbReference type="NCBI Taxonomy" id="30538"/>
    <lineage>
        <taxon>Eukaryota</taxon>
        <taxon>Metazoa</taxon>
        <taxon>Chordata</taxon>
        <taxon>Craniata</taxon>
        <taxon>Vertebrata</taxon>
        <taxon>Euteleostomi</taxon>
        <taxon>Mammalia</taxon>
        <taxon>Eutheria</taxon>
        <taxon>Laurasiatheria</taxon>
        <taxon>Artiodactyla</taxon>
        <taxon>Tylopoda</taxon>
        <taxon>Camelidae</taxon>
        <taxon>Vicugna</taxon>
    </lineage>
</organism>
<evidence type="ECO:0000256" key="2">
    <source>
        <dbReference type="ARBA" id="ARBA00023180"/>
    </source>
</evidence>
<dbReference type="RefSeq" id="XP_072823146.1">
    <property type="nucleotide sequence ID" value="XM_072967045.1"/>
</dbReference>
<name>A0ABM5DQG3_VICPA</name>
<evidence type="ECO:0000259" key="6">
    <source>
        <dbReference type="PROSITE" id="PS50835"/>
    </source>
</evidence>
<accession>A0ABM5DQG3</accession>
<reference evidence="8" key="1">
    <citation type="submission" date="2025-08" db="UniProtKB">
        <authorList>
            <consortium name="RefSeq"/>
        </authorList>
    </citation>
    <scope>IDENTIFICATION</scope>
</reference>
<gene>
    <name evidence="8" type="primary">LOC102540432</name>
</gene>
<keyword evidence="5" id="KW-0812">Transmembrane</keyword>
<feature type="transmembrane region" description="Helical" evidence="5">
    <location>
        <begin position="256"/>
        <end position="279"/>
    </location>
</feature>